<comment type="caution">
    <text evidence="2">The sequence shown here is derived from an EMBL/GenBank/DDBJ whole genome shotgun (WGS) entry which is preliminary data.</text>
</comment>
<organism evidence="2 3">
    <name type="scientific">Streptomyces mimosae</name>
    <dbReference type="NCBI Taxonomy" id="2586635"/>
    <lineage>
        <taxon>Bacteria</taxon>
        <taxon>Bacillati</taxon>
        <taxon>Actinomycetota</taxon>
        <taxon>Actinomycetes</taxon>
        <taxon>Kitasatosporales</taxon>
        <taxon>Streptomycetaceae</taxon>
        <taxon>Streptomyces</taxon>
    </lineage>
</organism>
<sequence length="62" mass="7242">MTEILQRLLPPRRPRANPRVIKRKMTSWKLKHPHHHNPPPPPHPTPVLTTPTRTTPTPRKPT</sequence>
<evidence type="ECO:0000313" key="3">
    <source>
        <dbReference type="Proteomes" id="UP000314251"/>
    </source>
</evidence>
<name>A0A5N6ARI6_9ACTN</name>
<reference evidence="2" key="1">
    <citation type="submission" date="2019-10" db="EMBL/GenBank/DDBJ databases">
        <title>Nonomuraea sp. nov., isolated from Phyllanthus amarus.</title>
        <authorList>
            <person name="Klykleung N."/>
            <person name="Tanasupawat S."/>
        </authorList>
    </citation>
    <scope>NUCLEOTIDE SEQUENCE [LARGE SCALE GENOMIC DNA]</scope>
    <source>
        <strain evidence="2">3MP-10</strain>
    </source>
</reference>
<feature type="compositionally biased region" description="Low complexity" evidence="1">
    <location>
        <begin position="46"/>
        <end position="62"/>
    </location>
</feature>
<feature type="region of interest" description="Disordered" evidence="1">
    <location>
        <begin position="1"/>
        <end position="62"/>
    </location>
</feature>
<protein>
    <submittedName>
        <fullName evidence="2">Uncharacterized protein</fullName>
    </submittedName>
</protein>
<gene>
    <name evidence="2" type="ORF">FH607_001300</name>
</gene>
<dbReference type="AlphaFoldDB" id="A0A5N6ARI6"/>
<accession>A0A5N6ARI6</accession>
<proteinExistence type="predicted"/>
<dbReference type="EMBL" id="VDLY02000001">
    <property type="protein sequence ID" value="KAB8171224.1"/>
    <property type="molecule type" value="Genomic_DNA"/>
</dbReference>
<dbReference type="Proteomes" id="UP000314251">
    <property type="component" value="Unassembled WGS sequence"/>
</dbReference>
<keyword evidence="3" id="KW-1185">Reference proteome</keyword>
<evidence type="ECO:0000256" key="1">
    <source>
        <dbReference type="SAM" id="MobiDB-lite"/>
    </source>
</evidence>
<evidence type="ECO:0000313" key="2">
    <source>
        <dbReference type="EMBL" id="KAB8171224.1"/>
    </source>
</evidence>
<feature type="compositionally biased region" description="Basic residues" evidence="1">
    <location>
        <begin position="10"/>
        <end position="37"/>
    </location>
</feature>